<dbReference type="GO" id="GO:0016020">
    <property type="term" value="C:membrane"/>
    <property type="evidence" value="ECO:0007669"/>
    <property type="project" value="UniProtKB-SubCell"/>
</dbReference>
<keyword evidence="8" id="KW-1185">Reference proteome</keyword>
<feature type="transmembrane region" description="Helical" evidence="5">
    <location>
        <begin position="116"/>
        <end position="135"/>
    </location>
</feature>
<feature type="transmembrane region" description="Helical" evidence="5">
    <location>
        <begin position="15"/>
        <end position="38"/>
    </location>
</feature>
<evidence type="ECO:0000313" key="7">
    <source>
        <dbReference type="EMBL" id="SUX21363.1"/>
    </source>
</evidence>
<dbReference type="OrthoDB" id="465874at2"/>
<dbReference type="InterPro" id="IPR050925">
    <property type="entry name" value="Rhomboid_protease_S54"/>
</dbReference>
<dbReference type="InterPro" id="IPR022764">
    <property type="entry name" value="Peptidase_S54_rhomboid_dom"/>
</dbReference>
<dbReference type="GO" id="GO:0004252">
    <property type="term" value="F:serine-type endopeptidase activity"/>
    <property type="evidence" value="ECO:0007669"/>
    <property type="project" value="InterPro"/>
</dbReference>
<feature type="transmembrane region" description="Helical" evidence="5">
    <location>
        <begin position="50"/>
        <end position="70"/>
    </location>
</feature>
<dbReference type="EMBL" id="UFUW01000001">
    <property type="protein sequence ID" value="SUX21363.1"/>
    <property type="molecule type" value="Genomic_DNA"/>
</dbReference>
<sequence length="190" mass="21099">MLPDPATLWHYAVRYPLLALLALIWAGFILDFLTCKILRPVFGIHPRRFLSLPTIFTAPLLHVDLAHLLSNSIPLAILGFLSGDLLPPHQFFLLLFIAIGGSGLGVWLFGRRAIMLGASGLVFALFGFLLAYAWFSRDKHALFYAAAAFLLYGGLLLSLFKYRPQISWAAHIWGFAAGILAAWWLTAYAV</sequence>
<dbReference type="InterPro" id="IPR035952">
    <property type="entry name" value="Rhomboid-like_sf"/>
</dbReference>
<evidence type="ECO:0000256" key="4">
    <source>
        <dbReference type="ARBA" id="ARBA00023136"/>
    </source>
</evidence>
<dbReference type="SUPFAM" id="SSF144091">
    <property type="entry name" value="Rhomboid-like"/>
    <property type="match status" value="1"/>
</dbReference>
<protein>
    <submittedName>
        <fullName evidence="7">Rhombosortase</fullName>
    </submittedName>
</protein>
<dbReference type="Proteomes" id="UP000254572">
    <property type="component" value="Unassembled WGS sequence"/>
</dbReference>
<dbReference type="Pfam" id="PF01694">
    <property type="entry name" value="Rhomboid"/>
    <property type="match status" value="1"/>
</dbReference>
<feature type="domain" description="Peptidase S54 rhomboid" evidence="6">
    <location>
        <begin position="54"/>
        <end position="185"/>
    </location>
</feature>
<evidence type="ECO:0000256" key="3">
    <source>
        <dbReference type="ARBA" id="ARBA00022989"/>
    </source>
</evidence>
<evidence type="ECO:0000256" key="1">
    <source>
        <dbReference type="ARBA" id="ARBA00004141"/>
    </source>
</evidence>
<feature type="transmembrane region" description="Helical" evidence="5">
    <location>
        <begin position="141"/>
        <end position="160"/>
    </location>
</feature>
<evidence type="ECO:0000313" key="8">
    <source>
        <dbReference type="Proteomes" id="UP000254572"/>
    </source>
</evidence>
<dbReference type="PANTHER" id="PTHR43731">
    <property type="entry name" value="RHOMBOID PROTEASE"/>
    <property type="match status" value="1"/>
</dbReference>
<dbReference type="PANTHER" id="PTHR43731:SF9">
    <property type="entry name" value="SLR1461 PROTEIN"/>
    <property type="match status" value="1"/>
</dbReference>
<feature type="transmembrane region" description="Helical" evidence="5">
    <location>
        <begin position="90"/>
        <end position="109"/>
    </location>
</feature>
<evidence type="ECO:0000259" key="6">
    <source>
        <dbReference type="Pfam" id="PF01694"/>
    </source>
</evidence>
<dbReference type="Gene3D" id="1.20.1540.10">
    <property type="entry name" value="Rhomboid-like"/>
    <property type="match status" value="1"/>
</dbReference>
<reference evidence="7 8" key="1">
    <citation type="submission" date="2018-06" db="EMBL/GenBank/DDBJ databases">
        <authorList>
            <consortium name="Pathogen Informatics"/>
            <person name="Doyle S."/>
        </authorList>
    </citation>
    <scope>NUCLEOTIDE SEQUENCE [LARGE SCALE GENOMIC DNA]</scope>
    <source>
        <strain evidence="7 8">NCTC13294</strain>
    </source>
</reference>
<keyword evidence="4 5" id="KW-0472">Membrane</keyword>
<dbReference type="AlphaFoldDB" id="A0A381E571"/>
<organism evidence="7 8">
    <name type="scientific">Cardiobacterium valvarum</name>
    <dbReference type="NCBI Taxonomy" id="194702"/>
    <lineage>
        <taxon>Bacteria</taxon>
        <taxon>Pseudomonadati</taxon>
        <taxon>Pseudomonadota</taxon>
        <taxon>Gammaproteobacteria</taxon>
        <taxon>Cardiobacteriales</taxon>
        <taxon>Cardiobacteriaceae</taxon>
        <taxon>Cardiobacterium</taxon>
    </lineage>
</organism>
<gene>
    <name evidence="7" type="ORF">NCTC13294_00977</name>
</gene>
<evidence type="ECO:0000256" key="2">
    <source>
        <dbReference type="ARBA" id="ARBA00022692"/>
    </source>
</evidence>
<keyword evidence="3 5" id="KW-1133">Transmembrane helix</keyword>
<keyword evidence="2 5" id="KW-0812">Transmembrane</keyword>
<proteinExistence type="predicted"/>
<feature type="transmembrane region" description="Helical" evidence="5">
    <location>
        <begin position="172"/>
        <end position="189"/>
    </location>
</feature>
<evidence type="ECO:0000256" key="5">
    <source>
        <dbReference type="SAM" id="Phobius"/>
    </source>
</evidence>
<accession>A0A381E571</accession>
<name>A0A381E571_9GAMM</name>
<comment type="subcellular location">
    <subcellularLocation>
        <location evidence="1">Membrane</location>
        <topology evidence="1">Multi-pass membrane protein</topology>
    </subcellularLocation>
</comment>
<dbReference type="RefSeq" id="WP_115611300.1">
    <property type="nucleotide sequence ID" value="NZ_JBHLZC010000001.1"/>
</dbReference>